<dbReference type="SUPFAM" id="SSF46785">
    <property type="entry name" value="Winged helix' DNA-binding domain"/>
    <property type="match status" value="1"/>
</dbReference>
<keyword evidence="2" id="KW-0238">DNA-binding</keyword>
<keyword evidence="6" id="KW-1185">Reference proteome</keyword>
<dbReference type="Pfam" id="PF12802">
    <property type="entry name" value="MarR_2"/>
    <property type="match status" value="1"/>
</dbReference>
<evidence type="ECO:0000256" key="1">
    <source>
        <dbReference type="ARBA" id="ARBA00023015"/>
    </source>
</evidence>
<reference evidence="5 6" key="1">
    <citation type="submission" date="2018-05" db="EMBL/GenBank/DDBJ databases">
        <title>Genomic Encyclopedia of Type Strains, Phase IV (KMG-IV): sequencing the most valuable type-strain genomes for metagenomic binning, comparative biology and taxonomic classification.</title>
        <authorList>
            <person name="Goeker M."/>
        </authorList>
    </citation>
    <scope>NUCLEOTIDE SEQUENCE [LARGE SCALE GENOMIC DNA]</scope>
    <source>
        <strain evidence="5 6">DSM 44704</strain>
    </source>
</reference>
<dbReference type="PRINTS" id="PR00598">
    <property type="entry name" value="HTHMARR"/>
</dbReference>
<evidence type="ECO:0000256" key="3">
    <source>
        <dbReference type="ARBA" id="ARBA00023163"/>
    </source>
</evidence>
<evidence type="ECO:0000313" key="5">
    <source>
        <dbReference type="EMBL" id="PXX60431.1"/>
    </source>
</evidence>
<dbReference type="GO" id="GO:0006950">
    <property type="term" value="P:response to stress"/>
    <property type="evidence" value="ECO:0007669"/>
    <property type="project" value="TreeGrafter"/>
</dbReference>
<comment type="caution">
    <text evidence="5">The sequence shown here is derived from an EMBL/GenBank/DDBJ whole genome shotgun (WGS) entry which is preliminary data.</text>
</comment>
<dbReference type="PANTHER" id="PTHR33164:SF64">
    <property type="entry name" value="TRANSCRIPTIONAL REGULATOR SLYA"/>
    <property type="match status" value="1"/>
</dbReference>
<organism evidence="5 6">
    <name type="scientific">Nocardia tenerifensis</name>
    <dbReference type="NCBI Taxonomy" id="228006"/>
    <lineage>
        <taxon>Bacteria</taxon>
        <taxon>Bacillati</taxon>
        <taxon>Actinomycetota</taxon>
        <taxon>Actinomycetes</taxon>
        <taxon>Mycobacteriales</taxon>
        <taxon>Nocardiaceae</taxon>
        <taxon>Nocardia</taxon>
    </lineage>
</organism>
<dbReference type="GO" id="GO:0003700">
    <property type="term" value="F:DNA-binding transcription factor activity"/>
    <property type="evidence" value="ECO:0007669"/>
    <property type="project" value="InterPro"/>
</dbReference>
<dbReference type="Gene3D" id="1.10.10.10">
    <property type="entry name" value="Winged helix-like DNA-binding domain superfamily/Winged helix DNA-binding domain"/>
    <property type="match status" value="1"/>
</dbReference>
<proteinExistence type="predicted"/>
<evidence type="ECO:0000259" key="4">
    <source>
        <dbReference type="PROSITE" id="PS50995"/>
    </source>
</evidence>
<keyword evidence="1" id="KW-0805">Transcription regulation</keyword>
<dbReference type="PROSITE" id="PS50995">
    <property type="entry name" value="HTH_MARR_2"/>
    <property type="match status" value="1"/>
</dbReference>
<dbReference type="InterPro" id="IPR000835">
    <property type="entry name" value="HTH_MarR-typ"/>
</dbReference>
<dbReference type="EMBL" id="QJKF01000010">
    <property type="protein sequence ID" value="PXX60431.1"/>
    <property type="molecule type" value="Genomic_DNA"/>
</dbReference>
<dbReference type="GO" id="GO:0003677">
    <property type="term" value="F:DNA binding"/>
    <property type="evidence" value="ECO:0007669"/>
    <property type="project" value="UniProtKB-KW"/>
</dbReference>
<evidence type="ECO:0000256" key="2">
    <source>
        <dbReference type="ARBA" id="ARBA00023125"/>
    </source>
</evidence>
<keyword evidence="3" id="KW-0804">Transcription</keyword>
<dbReference type="PANTHER" id="PTHR33164">
    <property type="entry name" value="TRANSCRIPTIONAL REGULATOR, MARR FAMILY"/>
    <property type="match status" value="1"/>
</dbReference>
<gene>
    <name evidence="5" type="ORF">DFR70_110273</name>
</gene>
<feature type="domain" description="HTH marR-type" evidence="4">
    <location>
        <begin position="8"/>
        <end position="139"/>
    </location>
</feature>
<dbReference type="AlphaFoldDB" id="A0A318JUT8"/>
<dbReference type="InterPro" id="IPR036388">
    <property type="entry name" value="WH-like_DNA-bd_sf"/>
</dbReference>
<accession>A0A318JUT8</accession>
<protein>
    <submittedName>
        <fullName evidence="5">MarR family transcriptional regulator</fullName>
    </submittedName>
</protein>
<name>A0A318JUT8_9NOCA</name>
<dbReference type="RefSeq" id="WP_040733118.1">
    <property type="nucleotide sequence ID" value="NZ_QJKF01000010.1"/>
</dbReference>
<dbReference type="InterPro" id="IPR036390">
    <property type="entry name" value="WH_DNA-bd_sf"/>
</dbReference>
<sequence>MSDENPTPDEVWALLTRVVLYSRDPWRRAAVERTGLSFSRIRVLRRLRAEPMTVKELAYAAAMDAPATTVAVNQLEELGYVVREVDPTNRRKKLVTITAAGRAVLAKALATPDPAPDSVNALPADDLRTLRDILNRIEH</sequence>
<dbReference type="InterPro" id="IPR039422">
    <property type="entry name" value="MarR/SlyA-like"/>
</dbReference>
<dbReference type="Proteomes" id="UP000247569">
    <property type="component" value="Unassembled WGS sequence"/>
</dbReference>
<evidence type="ECO:0000313" key="6">
    <source>
        <dbReference type="Proteomes" id="UP000247569"/>
    </source>
</evidence>
<dbReference type="OrthoDB" id="8635520at2"/>
<dbReference type="SMART" id="SM00347">
    <property type="entry name" value="HTH_MARR"/>
    <property type="match status" value="1"/>
</dbReference>